<keyword evidence="5" id="KW-0812">Transmembrane</keyword>
<feature type="domain" description="ORC5 lid" evidence="8">
    <location>
        <begin position="632"/>
        <end position="671"/>
    </location>
</feature>
<dbReference type="Pfam" id="PF21639">
    <property type="entry name" value="ORC5_lid"/>
    <property type="match status" value="1"/>
</dbReference>
<feature type="region of interest" description="Disordered" evidence="4">
    <location>
        <begin position="684"/>
        <end position="714"/>
    </location>
</feature>
<dbReference type="GO" id="GO:0005664">
    <property type="term" value="C:nuclear origin of replication recognition complex"/>
    <property type="evidence" value="ECO:0007669"/>
    <property type="project" value="TreeGrafter"/>
</dbReference>
<evidence type="ECO:0000256" key="2">
    <source>
        <dbReference type="ARBA" id="ARBA00022705"/>
    </source>
</evidence>
<keyword evidence="5" id="KW-1133">Transmembrane helix</keyword>
<feature type="transmembrane region" description="Helical" evidence="5">
    <location>
        <begin position="257"/>
        <end position="276"/>
    </location>
</feature>
<gene>
    <name evidence="9" type="ORF">NLI96_g3583</name>
</gene>
<keyword evidence="3" id="KW-0539">Nucleus</keyword>
<dbReference type="InterPro" id="IPR020796">
    <property type="entry name" value="ORC5"/>
</dbReference>
<dbReference type="PANTHER" id="PTHR12705">
    <property type="entry name" value="ORIGIN RECOGNITION COMPLEX SUBUNIT 5"/>
    <property type="match status" value="1"/>
</dbReference>
<feature type="domain" description="Origin recognition complex subunit 5 C-terminal" evidence="6">
    <location>
        <begin position="786"/>
        <end position="945"/>
    </location>
</feature>
<dbReference type="InterPro" id="IPR047088">
    <property type="entry name" value="ORC5_C"/>
</dbReference>
<feature type="domain" description="DUF6533" evidence="7">
    <location>
        <begin position="18"/>
        <end position="79"/>
    </location>
</feature>
<keyword evidence="2" id="KW-0235">DNA replication</keyword>
<evidence type="ECO:0000256" key="4">
    <source>
        <dbReference type="SAM" id="MobiDB-lite"/>
    </source>
</evidence>
<feature type="region of interest" description="Disordered" evidence="4">
    <location>
        <begin position="816"/>
        <end position="839"/>
    </location>
</feature>
<dbReference type="AlphaFoldDB" id="A0AAD5V665"/>
<reference evidence="9" key="1">
    <citation type="submission" date="2022-07" db="EMBL/GenBank/DDBJ databases">
        <title>Genome Sequence of Physisporinus lineatus.</title>
        <authorList>
            <person name="Buettner E."/>
        </authorList>
    </citation>
    <scope>NUCLEOTIDE SEQUENCE</scope>
    <source>
        <strain evidence="9">VT162</strain>
    </source>
</reference>
<name>A0AAD5V665_9APHY</name>
<proteinExistence type="predicted"/>
<evidence type="ECO:0000256" key="1">
    <source>
        <dbReference type="ARBA" id="ARBA00004123"/>
    </source>
</evidence>
<dbReference type="EMBL" id="JANAWD010000094">
    <property type="protein sequence ID" value="KAJ3487368.1"/>
    <property type="molecule type" value="Genomic_DNA"/>
</dbReference>
<dbReference type="PANTHER" id="PTHR12705:SF0">
    <property type="entry name" value="ORIGIN RECOGNITION COMPLEX SUBUNIT 5"/>
    <property type="match status" value="1"/>
</dbReference>
<dbReference type="InterPro" id="IPR045340">
    <property type="entry name" value="DUF6533"/>
</dbReference>
<evidence type="ECO:0000259" key="8">
    <source>
        <dbReference type="Pfam" id="PF21639"/>
    </source>
</evidence>
<protein>
    <submittedName>
        <fullName evidence="9">Uncharacterized protein</fullName>
    </submittedName>
</protein>
<organism evidence="9 10">
    <name type="scientific">Meripilus lineatus</name>
    <dbReference type="NCBI Taxonomy" id="2056292"/>
    <lineage>
        <taxon>Eukaryota</taxon>
        <taxon>Fungi</taxon>
        <taxon>Dikarya</taxon>
        <taxon>Basidiomycota</taxon>
        <taxon>Agaricomycotina</taxon>
        <taxon>Agaricomycetes</taxon>
        <taxon>Polyporales</taxon>
        <taxon>Meripilaceae</taxon>
        <taxon>Meripilus</taxon>
    </lineage>
</organism>
<evidence type="ECO:0000256" key="3">
    <source>
        <dbReference type="ARBA" id="ARBA00023242"/>
    </source>
</evidence>
<evidence type="ECO:0000259" key="7">
    <source>
        <dbReference type="Pfam" id="PF20151"/>
    </source>
</evidence>
<comment type="caution">
    <text evidence="9">The sequence shown here is derived from an EMBL/GenBank/DDBJ whole genome shotgun (WGS) entry which is preliminary data.</text>
</comment>
<evidence type="ECO:0000259" key="6">
    <source>
        <dbReference type="Pfam" id="PF14630"/>
    </source>
</evidence>
<dbReference type="GO" id="GO:0003688">
    <property type="term" value="F:DNA replication origin binding"/>
    <property type="evidence" value="ECO:0007669"/>
    <property type="project" value="TreeGrafter"/>
</dbReference>
<keyword evidence="5" id="KW-0472">Membrane</keyword>
<dbReference type="Pfam" id="PF14630">
    <property type="entry name" value="ORC5_C"/>
    <property type="match status" value="1"/>
</dbReference>
<accession>A0AAD5V665</accession>
<evidence type="ECO:0000313" key="9">
    <source>
        <dbReference type="EMBL" id="KAJ3487368.1"/>
    </source>
</evidence>
<keyword evidence="10" id="KW-1185">Reference proteome</keyword>
<dbReference type="InterPro" id="IPR048866">
    <property type="entry name" value="ORC5_lid"/>
</dbReference>
<sequence>MDPHAIRATVQGIQTIRYAELASSTIIVFDHLITLDAEINLIWVRYLYPFPSISLTFRQKSGWSFGKLLFLMNRYYTLLVVIAVQPHPQRSGRSSICPRNRTLPNRSPVAMYVMLSSFLRIFRFSRLQVLGGFSGRVAQESSRSSLRKIRLYAMFSLDKRVLALMGSVFLAAIAASATTLGLVLVEIKTRSHLIPWLSFCIPDDIVKHSYTYWIPMLASEALLCSLAVYRGYQSYSERLFVSKGGPSLIKSLIEDSVMYFVIIFAVYISNTIIFIMGNPNEIEASIGYAVAFACVMSNRLCLRVRGKVRPESEEYSTSPVLPQWNHGELSGLSSQTAEDLCRLFILESRLRSLRDKLQEIQSLARRVNDPKLVSTHLVQQLLLVYPLMSQYEGYTDVVSKLQSLLTTFPPEFIYIHDPTTPRISAQVIHECIQNAEYPSGLRVFSAFVNAVTCFTPRLLYDTVLNSLAKWEPKWEDGCKNWQGASGSSGQRFNDSFDAFVHGIQSLRTSAVENSKRKATNGKGKAKQKETECRMILVVERAERLKETLPELMVPLIRLAELTQVEITTIFLSEARWEQIRPPLGSSPDPYFIDVAPISKNSILDRLGSAYPEGAVSSSLDPNTYHPSLRPLYDHFLAALYGICSPFTTDPDDLSYLAASRWPGFVQPILDEYQQLITQLNNDHRSERQNASGYGDQEDEDAEGDEDIEIPELAPPSEDTRIRLIRLFTPTFTAALEALYPRLSSATEWAKANKPPPNLLSIPPRHAPSLVSKMASQSQRNQGIETLPRMAKFILLASFLASTNPAKTDLRMFGRGLDERTKRRRRKAGTPRKTSAKSTAVKIPQRLLGPLAFPLDRMIAILGILLEENDVETRPPAPEYNIPGEYTEIEISRVAIYAQVMQLASMQLLHRASPSDKLDLNPSFKCGITYEVALGVARGINVPLNDMMWDPA</sequence>
<evidence type="ECO:0000313" key="10">
    <source>
        <dbReference type="Proteomes" id="UP001212997"/>
    </source>
</evidence>
<dbReference type="Proteomes" id="UP001212997">
    <property type="component" value="Unassembled WGS sequence"/>
</dbReference>
<comment type="subcellular location">
    <subcellularLocation>
        <location evidence="1">Nucleus</location>
    </subcellularLocation>
</comment>
<feature type="transmembrane region" description="Helical" evidence="5">
    <location>
        <begin position="161"/>
        <end position="185"/>
    </location>
</feature>
<dbReference type="GO" id="GO:0006270">
    <property type="term" value="P:DNA replication initiation"/>
    <property type="evidence" value="ECO:0007669"/>
    <property type="project" value="TreeGrafter"/>
</dbReference>
<evidence type="ECO:0000256" key="5">
    <source>
        <dbReference type="SAM" id="Phobius"/>
    </source>
</evidence>
<feature type="compositionally biased region" description="Acidic residues" evidence="4">
    <location>
        <begin position="695"/>
        <end position="709"/>
    </location>
</feature>
<dbReference type="Pfam" id="PF20151">
    <property type="entry name" value="DUF6533"/>
    <property type="match status" value="1"/>
</dbReference>